<feature type="domain" description="Myb/SANT-like DNA-binding" evidence="7">
    <location>
        <begin position="16"/>
        <end position="92"/>
    </location>
</feature>
<dbReference type="STRING" id="7395.A0A1A9UV35"/>
<evidence type="ECO:0000256" key="6">
    <source>
        <dbReference type="ARBA" id="ARBA00025466"/>
    </source>
</evidence>
<comment type="function">
    <text evidence="6">Involved in transvection phenomena (= synapsis-dependent gene expression), where the synaptic pairing of chromosomes carrying genes with which zeste interacts influences the expression of these genes. Zeste binds to DNA and stimulates transcription from a nearby promoter.</text>
</comment>
<evidence type="ECO:0000256" key="2">
    <source>
        <dbReference type="ARBA" id="ARBA00016807"/>
    </source>
</evidence>
<keyword evidence="9" id="KW-1185">Reference proteome</keyword>
<evidence type="ECO:0000256" key="3">
    <source>
        <dbReference type="ARBA" id="ARBA00023015"/>
    </source>
</evidence>
<sequence length="357" mass="40412">MSSEAAENSQHRMDRRKKRTSTNQYILYIEMMEKDAVFASGRIPRDYDPNYLHRKWKELSDKLNSCSNGPTLTAEEWRKRLNDWKNTTRCKYRRSVSGEKDISMTSLELRALELFGKSPSSSAPPEQVTIHFKSEKDDEDMEHISTTETFHKQLQAAVEEAIGGDEDAEHLVEAEQEEAEEILPEAQNTSVISSTGAGGDTIVVEETTYHEDDVKGDEHLEFITQRRPTIVSSSTANSLQTVVTSAPTATVTKLINGDIPLKRLRSQISDQIIYEVTAPTIQHHHQQAQPISITQAQQQIGQELTAAGTTVIATSQDMREVARQLKRLADIKAEKLKFEIEQFKFRNPGFNYSFNPL</sequence>
<evidence type="ECO:0000256" key="4">
    <source>
        <dbReference type="ARBA" id="ARBA00023125"/>
    </source>
</evidence>
<dbReference type="Proteomes" id="UP000078200">
    <property type="component" value="Unassembled WGS sequence"/>
</dbReference>
<evidence type="ECO:0000259" key="7">
    <source>
        <dbReference type="Pfam" id="PF13873"/>
    </source>
</evidence>
<evidence type="ECO:0000313" key="9">
    <source>
        <dbReference type="Proteomes" id="UP000078200"/>
    </source>
</evidence>
<comment type="subunit">
    <text evidence="1">Self-associates forming complexes of several hundred monomers.</text>
</comment>
<keyword evidence="5" id="KW-0804">Transcription</keyword>
<evidence type="ECO:0000313" key="8">
    <source>
        <dbReference type="EnsemblMetazoa" id="GAUT016628-PA"/>
    </source>
</evidence>
<protein>
    <recommendedName>
        <fullName evidence="2">Regulatory protein zeste</fullName>
    </recommendedName>
</protein>
<name>A0A1A9UV35_GLOAU</name>
<dbReference type="EnsemblMetazoa" id="GAUT016628-RA">
    <property type="protein sequence ID" value="GAUT016628-PA"/>
    <property type="gene ID" value="GAUT016628"/>
</dbReference>
<accession>A0A1A9UV35</accession>
<dbReference type="AlphaFoldDB" id="A0A1A9UV35"/>
<evidence type="ECO:0000256" key="5">
    <source>
        <dbReference type="ARBA" id="ARBA00023163"/>
    </source>
</evidence>
<dbReference type="VEuPathDB" id="VectorBase:GAUT016628"/>
<proteinExistence type="predicted"/>
<dbReference type="GO" id="GO:0003677">
    <property type="term" value="F:DNA binding"/>
    <property type="evidence" value="ECO:0007669"/>
    <property type="project" value="UniProtKB-KW"/>
</dbReference>
<dbReference type="InterPro" id="IPR028002">
    <property type="entry name" value="Myb_DNA-bind_5"/>
</dbReference>
<evidence type="ECO:0000256" key="1">
    <source>
        <dbReference type="ARBA" id="ARBA00011764"/>
    </source>
</evidence>
<keyword evidence="4" id="KW-0238">DNA-binding</keyword>
<organism evidence="8 9">
    <name type="scientific">Glossina austeni</name>
    <name type="common">Savannah tsetse fly</name>
    <dbReference type="NCBI Taxonomy" id="7395"/>
    <lineage>
        <taxon>Eukaryota</taxon>
        <taxon>Metazoa</taxon>
        <taxon>Ecdysozoa</taxon>
        <taxon>Arthropoda</taxon>
        <taxon>Hexapoda</taxon>
        <taxon>Insecta</taxon>
        <taxon>Pterygota</taxon>
        <taxon>Neoptera</taxon>
        <taxon>Endopterygota</taxon>
        <taxon>Diptera</taxon>
        <taxon>Brachycera</taxon>
        <taxon>Muscomorpha</taxon>
        <taxon>Hippoboscoidea</taxon>
        <taxon>Glossinidae</taxon>
        <taxon>Glossina</taxon>
    </lineage>
</organism>
<keyword evidence="3" id="KW-0805">Transcription regulation</keyword>
<reference evidence="8" key="1">
    <citation type="submission" date="2020-05" db="UniProtKB">
        <authorList>
            <consortium name="EnsemblMetazoa"/>
        </authorList>
    </citation>
    <scope>IDENTIFICATION</scope>
    <source>
        <strain evidence="8">TTRI</strain>
    </source>
</reference>
<dbReference type="Pfam" id="PF13873">
    <property type="entry name" value="Myb_DNA-bind_5"/>
    <property type="match status" value="1"/>
</dbReference>